<keyword evidence="2" id="KW-1185">Reference proteome</keyword>
<reference evidence="1 2" key="5">
    <citation type="journal article" date="2019" name="Gigascience">
        <title>A chromosome-scale genome assembly of cucumber (Cucumis sativus L.).</title>
        <authorList>
            <person name="Li Q."/>
            <person name="Li H."/>
            <person name="Huang W."/>
            <person name="Xu Y."/>
            <person name="Zhou Q."/>
            <person name="Wang S."/>
            <person name="Ruan J."/>
            <person name="Huang S."/>
            <person name="Zhang Z."/>
        </authorList>
    </citation>
    <scope>NUCLEOTIDE SEQUENCE [LARGE SCALE GENOMIC DNA]</scope>
    <source>
        <strain evidence="2">cv. 9930</strain>
        <tissue evidence="1">Leaf</tissue>
    </source>
</reference>
<reference evidence="1 2" key="1">
    <citation type="journal article" date="2009" name="Nat. Genet.">
        <title>The genome of the cucumber, Cucumis sativus L.</title>
        <authorList>
            <person name="Huang S."/>
            <person name="Li R."/>
            <person name="Zhang Z."/>
            <person name="Li L."/>
            <person name="Gu X."/>
            <person name="Fan W."/>
            <person name="Lucas W.J."/>
            <person name="Wang X."/>
            <person name="Xie B."/>
            <person name="Ni P."/>
            <person name="Ren Y."/>
            <person name="Zhu H."/>
            <person name="Li J."/>
            <person name="Lin K."/>
            <person name="Jin W."/>
            <person name="Fei Z."/>
            <person name="Li G."/>
            <person name="Staub J."/>
            <person name="Kilian A."/>
            <person name="van der Vossen E.A."/>
            <person name="Wu Y."/>
            <person name="Guo J."/>
            <person name="He J."/>
            <person name="Jia Z."/>
            <person name="Ren Y."/>
            <person name="Tian G."/>
            <person name="Lu Y."/>
            <person name="Ruan J."/>
            <person name="Qian W."/>
            <person name="Wang M."/>
            <person name="Huang Q."/>
            <person name="Li B."/>
            <person name="Xuan Z."/>
            <person name="Cao J."/>
            <person name="Asan"/>
            <person name="Wu Z."/>
            <person name="Zhang J."/>
            <person name="Cai Q."/>
            <person name="Bai Y."/>
            <person name="Zhao B."/>
            <person name="Han Y."/>
            <person name="Li Y."/>
            <person name="Li X."/>
            <person name="Wang S."/>
            <person name="Shi Q."/>
            <person name="Liu S."/>
            <person name="Cho W.K."/>
            <person name="Kim J.Y."/>
            <person name="Xu Y."/>
            <person name="Heller-Uszynska K."/>
            <person name="Miao H."/>
            <person name="Cheng Z."/>
            <person name="Zhang S."/>
            <person name="Wu J."/>
            <person name="Yang Y."/>
            <person name="Kang H."/>
            <person name="Li M."/>
            <person name="Liang H."/>
            <person name="Ren X."/>
            <person name="Shi Z."/>
            <person name="Wen M."/>
            <person name="Jian M."/>
            <person name="Yang H."/>
            <person name="Zhang G."/>
            <person name="Yang Z."/>
            <person name="Chen R."/>
            <person name="Liu S."/>
            <person name="Li J."/>
            <person name="Ma L."/>
            <person name="Liu H."/>
            <person name="Zhou Y."/>
            <person name="Zhao J."/>
            <person name="Fang X."/>
            <person name="Li G."/>
            <person name="Fang L."/>
            <person name="Li Y."/>
            <person name="Liu D."/>
            <person name="Zheng H."/>
            <person name="Zhang Y."/>
            <person name="Qin N."/>
            <person name="Li Z."/>
            <person name="Yang G."/>
            <person name="Yang S."/>
            <person name="Bolund L."/>
            <person name="Kristiansen K."/>
            <person name="Zheng H."/>
            <person name="Li S."/>
            <person name="Zhang X."/>
            <person name="Yang H."/>
            <person name="Wang J."/>
            <person name="Sun R."/>
            <person name="Zhang B."/>
            <person name="Jiang S."/>
            <person name="Wang J."/>
            <person name="Du Y."/>
            <person name="Li S."/>
        </authorList>
    </citation>
    <scope>NUCLEOTIDE SEQUENCE [LARGE SCALE GENOMIC DNA]</scope>
    <source>
        <strain evidence="2">cv. 9930</strain>
        <tissue evidence="1">Leaf</tissue>
    </source>
</reference>
<evidence type="ECO:0000313" key="1">
    <source>
        <dbReference type="EMBL" id="KAE8637491.1"/>
    </source>
</evidence>
<gene>
    <name evidence="1" type="ORF">Csa_016973</name>
</gene>
<evidence type="ECO:0000313" key="2">
    <source>
        <dbReference type="Proteomes" id="UP000029981"/>
    </source>
</evidence>
<reference evidence="1 2" key="2">
    <citation type="journal article" date="2009" name="PLoS ONE">
        <title>An integrated genetic and cytogenetic map of the cucumber genome.</title>
        <authorList>
            <person name="Ren Y."/>
            <person name="Zhang Z."/>
            <person name="Liu J."/>
            <person name="Staub J.E."/>
            <person name="Han Y."/>
            <person name="Cheng Z."/>
            <person name="Li X."/>
            <person name="Lu J."/>
            <person name="Miao H."/>
            <person name="Kang H."/>
            <person name="Xie B."/>
            <person name="Gu X."/>
            <person name="Wang X."/>
            <person name="Du Y."/>
            <person name="Jin W."/>
            <person name="Huang S."/>
        </authorList>
    </citation>
    <scope>NUCLEOTIDE SEQUENCE [LARGE SCALE GENOMIC DNA]</scope>
    <source>
        <strain evidence="2">cv. 9930</strain>
        <tissue evidence="1">Leaf</tissue>
    </source>
</reference>
<organism evidence="1 2">
    <name type="scientific">Cucumis sativus</name>
    <name type="common">Cucumber</name>
    <dbReference type="NCBI Taxonomy" id="3659"/>
    <lineage>
        <taxon>Eukaryota</taxon>
        <taxon>Viridiplantae</taxon>
        <taxon>Streptophyta</taxon>
        <taxon>Embryophyta</taxon>
        <taxon>Tracheophyta</taxon>
        <taxon>Spermatophyta</taxon>
        <taxon>Magnoliopsida</taxon>
        <taxon>eudicotyledons</taxon>
        <taxon>Gunneridae</taxon>
        <taxon>Pentapetalae</taxon>
        <taxon>rosids</taxon>
        <taxon>fabids</taxon>
        <taxon>Cucurbitales</taxon>
        <taxon>Cucurbitaceae</taxon>
        <taxon>Benincaseae</taxon>
        <taxon>Cucumis</taxon>
    </lineage>
</organism>
<protein>
    <submittedName>
        <fullName evidence="1">Uncharacterized protein</fullName>
    </submittedName>
</protein>
<comment type="caution">
    <text evidence="1">The sequence shown here is derived from an EMBL/GenBank/DDBJ whole genome shotgun (WGS) entry which is preliminary data.</text>
</comment>
<dbReference type="Proteomes" id="UP000029981">
    <property type="component" value="Unassembled WGS sequence"/>
</dbReference>
<proteinExistence type="predicted"/>
<sequence length="223" mass="24758">MQMLDDDGLAALGEIIGPSDVYVNKQSPIIMKGSPLPGIPDSAYRPCRQVFKGSEGEPTVVDGMALSTDKNDCLCIKFFICLTCRLEREFSITSMTGSYRRVFQRPKDYEWELISYVDRNLPLAQSDLHNLLKSQSVEISKEEKIADKSKNEDSLDSTDQSVCCKKNIQLEAGGKENENGQGTQDPQMALKLSFTLPASSYATMAIRELLKTSTSVAFHKTLN</sequence>
<dbReference type="EMBL" id="ACHR03000024">
    <property type="protein sequence ID" value="KAE8637491.1"/>
    <property type="molecule type" value="Genomic_DNA"/>
</dbReference>
<name>A0ACB6HCB3_CUCSA</name>
<reference evidence="1 2" key="4">
    <citation type="journal article" date="2011" name="BMC Genomics">
        <title>RNA-Seq improves annotation of protein-coding genes in the cucumber genome.</title>
        <authorList>
            <person name="Li Z."/>
            <person name="Zhang Z."/>
            <person name="Yan P."/>
            <person name="Huang S."/>
            <person name="Fei Z."/>
            <person name="Lin K."/>
        </authorList>
    </citation>
    <scope>NUCLEOTIDE SEQUENCE [LARGE SCALE GENOMIC DNA]</scope>
    <source>
        <strain evidence="2">cv. 9930</strain>
        <tissue evidence="1">Leaf</tissue>
    </source>
</reference>
<accession>A0ACB6HCB3</accession>
<reference evidence="1 2" key="3">
    <citation type="journal article" date="2010" name="BMC Genomics">
        <title>Transcriptome sequencing and comparative analysis of cucumber flowers with different sex types.</title>
        <authorList>
            <person name="Guo S."/>
            <person name="Zheng Y."/>
            <person name="Joung J.G."/>
            <person name="Liu S."/>
            <person name="Zhang Z."/>
            <person name="Crasta O.R."/>
            <person name="Sobral B.W."/>
            <person name="Xu Y."/>
            <person name="Huang S."/>
            <person name="Fei Z."/>
        </authorList>
    </citation>
    <scope>NUCLEOTIDE SEQUENCE [LARGE SCALE GENOMIC DNA]</scope>
    <source>
        <strain evidence="2">cv. 9930</strain>
        <tissue evidence="1">Leaf</tissue>
    </source>
</reference>